<dbReference type="Pfam" id="PF01850">
    <property type="entry name" value="PIN"/>
    <property type="match status" value="1"/>
</dbReference>
<evidence type="ECO:0000259" key="1">
    <source>
        <dbReference type="Pfam" id="PF01850"/>
    </source>
</evidence>
<dbReference type="GO" id="GO:0004519">
    <property type="term" value="F:endonuclease activity"/>
    <property type="evidence" value="ECO:0007669"/>
    <property type="project" value="UniProtKB-KW"/>
</dbReference>
<comment type="caution">
    <text evidence="2">The sequence shown here is derived from an EMBL/GenBank/DDBJ whole genome shotgun (WGS) entry which is preliminary data.</text>
</comment>
<accession>A0A9X7J682</accession>
<evidence type="ECO:0000313" key="3">
    <source>
        <dbReference type="Proteomes" id="UP000239430"/>
    </source>
</evidence>
<gene>
    <name evidence="2" type="primary">vapC_2</name>
    <name evidence="2" type="ORF">MOST_04130</name>
</gene>
<dbReference type="EMBL" id="PVXL01000019">
    <property type="protein sequence ID" value="PRR76767.1"/>
    <property type="molecule type" value="Genomic_DNA"/>
</dbReference>
<evidence type="ECO:0000313" key="2">
    <source>
        <dbReference type="EMBL" id="PRR76767.1"/>
    </source>
</evidence>
<organism evidence="2 3">
    <name type="scientific">Neomoorella stamsii</name>
    <dbReference type="NCBI Taxonomy" id="1266720"/>
    <lineage>
        <taxon>Bacteria</taxon>
        <taxon>Bacillati</taxon>
        <taxon>Bacillota</taxon>
        <taxon>Clostridia</taxon>
        <taxon>Neomoorellales</taxon>
        <taxon>Neomoorellaceae</taxon>
        <taxon>Neomoorella</taxon>
    </lineage>
</organism>
<dbReference type="AlphaFoldDB" id="A0A9X7J682"/>
<dbReference type="Proteomes" id="UP000239430">
    <property type="component" value="Unassembled WGS sequence"/>
</dbReference>
<sequence>MGDQKTNHIKNYVLDSYALLCYLKDEHGAEIVKELLYEARDGTVNLYLSWINLGETYYIIQREKGKELAAAAVDLIMAWPVRLSEPSAKQVLAAGDIKAKYPISYADAFAVSLARELNAYLVSGDPEFDVLPEEVIKIKPLPRKKETY</sequence>
<protein>
    <submittedName>
        <fullName evidence="2">tRNA(fMet)-specific endonuclease VapC</fullName>
        <ecNumber evidence="2">3.1.-.-</ecNumber>
    </submittedName>
</protein>
<dbReference type="EC" id="3.1.-.-" evidence="2"/>
<keyword evidence="2" id="KW-0378">Hydrolase</keyword>
<keyword evidence="2" id="KW-0540">Nuclease</keyword>
<dbReference type="GO" id="GO:0016787">
    <property type="term" value="F:hydrolase activity"/>
    <property type="evidence" value="ECO:0007669"/>
    <property type="project" value="UniProtKB-KW"/>
</dbReference>
<dbReference type="InterPro" id="IPR029060">
    <property type="entry name" value="PIN-like_dom_sf"/>
</dbReference>
<proteinExistence type="predicted"/>
<dbReference type="InterPro" id="IPR002716">
    <property type="entry name" value="PIN_dom"/>
</dbReference>
<dbReference type="SUPFAM" id="SSF88723">
    <property type="entry name" value="PIN domain-like"/>
    <property type="match status" value="1"/>
</dbReference>
<keyword evidence="2" id="KW-0255">Endonuclease</keyword>
<name>A0A9X7J682_9FIRM</name>
<dbReference type="CDD" id="cd18689">
    <property type="entry name" value="PIN_VapC-like"/>
    <property type="match status" value="1"/>
</dbReference>
<reference evidence="2 3" key="1">
    <citation type="submission" date="2018-03" db="EMBL/GenBank/DDBJ databases">
        <title>Genome sequence of Moorella stamsii DSM 26217.</title>
        <authorList>
            <person name="Poehlein A."/>
            <person name="Daniel R."/>
        </authorList>
    </citation>
    <scope>NUCLEOTIDE SEQUENCE [LARGE SCALE GENOMIC DNA]</scope>
    <source>
        <strain evidence="3">DSM 26217</strain>
    </source>
</reference>
<dbReference type="RefSeq" id="WP_054935946.1">
    <property type="nucleotide sequence ID" value="NZ_PVXL01000019.1"/>
</dbReference>
<dbReference type="Gene3D" id="3.40.50.1010">
    <property type="entry name" value="5'-nuclease"/>
    <property type="match status" value="1"/>
</dbReference>
<keyword evidence="3" id="KW-1185">Reference proteome</keyword>
<feature type="domain" description="PIN" evidence="1">
    <location>
        <begin position="12"/>
        <end position="131"/>
    </location>
</feature>